<dbReference type="PATRIC" id="fig|336831.14.peg.2781"/>
<sequence length="408" mass="46474">MHKIIGVMLLIAITFSPEVKASLGWFGPEPFRLQQLQGRDFDYNLESFLQRLSFSPLPLQPFAPLWQQDGWYGTGGSTRSREFYVHSVFQKTVQFDFPAFAGVRVSRAEDLDGRYDRQLIGMGYRSQTTGTEYSLWGDVAGAKDLLDLQFEVNQAFTNGSWLKSALVLTDVVYNSKTYTENQYQTKPVTLYLSGGWQLGRQQLYGFTNINLKTEFSDSQQQLAYSNEQYAMGLGWNWLLNAEFELTLQGQGNYVKRQQYELAANAAFQTLQRQYYQLSVELRQATPAALSYWYGIHALSLNERDSRFAAGAEPAEYRRELYSYAGLHWQYSNTVSLRPTLYLGYASVRGELQRFTDEPLKDSGLLAKISPNITIRLQQSSGARLVINPSVKLHNLQFGGGNIQLDIPF</sequence>
<gene>
    <name evidence="1" type="ORF">WG68_09015</name>
</gene>
<dbReference type="RefSeq" id="WP_046557352.1">
    <property type="nucleotide sequence ID" value="NZ_LAHO01000007.1"/>
</dbReference>
<keyword evidence="2" id="KW-1185">Reference proteome</keyword>
<evidence type="ECO:0000313" key="1">
    <source>
        <dbReference type="EMBL" id="KKO45835.1"/>
    </source>
</evidence>
<dbReference type="Proteomes" id="UP000034228">
    <property type="component" value="Unassembled WGS sequence"/>
</dbReference>
<dbReference type="AlphaFoldDB" id="A0A0M2V854"/>
<evidence type="ECO:0000313" key="2">
    <source>
        <dbReference type="Proteomes" id="UP000034228"/>
    </source>
</evidence>
<dbReference type="EMBL" id="LAHO01000007">
    <property type="protein sequence ID" value="KKO45835.1"/>
    <property type="molecule type" value="Genomic_DNA"/>
</dbReference>
<protein>
    <submittedName>
        <fullName evidence="1">Uncharacterized protein</fullName>
    </submittedName>
</protein>
<organism evidence="1 2">
    <name type="scientific">Arsukibacterium ikkense</name>
    <dbReference type="NCBI Taxonomy" id="336831"/>
    <lineage>
        <taxon>Bacteria</taxon>
        <taxon>Pseudomonadati</taxon>
        <taxon>Pseudomonadota</taxon>
        <taxon>Gammaproteobacteria</taxon>
        <taxon>Chromatiales</taxon>
        <taxon>Chromatiaceae</taxon>
        <taxon>Arsukibacterium</taxon>
    </lineage>
</organism>
<name>A0A0M2V854_9GAMM</name>
<reference evidence="1 2" key="1">
    <citation type="submission" date="2015-03" db="EMBL/GenBank/DDBJ databases">
        <title>Draft genome sequences of two protease-producing strains of Arsukibacterium isolated from two cold and alkaline environments.</title>
        <authorList>
            <person name="Lylloff J.E."/>
            <person name="Skov L.B."/>
            <person name="Jepsen M."/>
            <person name="Hallin P.F."/>
            <person name="Sorensen S.J."/>
            <person name="Stougaard P."/>
            <person name="Glaring M.A."/>
        </authorList>
    </citation>
    <scope>NUCLEOTIDE SEQUENCE [LARGE SCALE GENOMIC DNA]</scope>
    <source>
        <strain evidence="1 2">GCM72</strain>
    </source>
</reference>
<proteinExistence type="predicted"/>
<dbReference type="OrthoDB" id="6189192at2"/>
<dbReference type="STRING" id="336831.WG68_09015"/>
<comment type="caution">
    <text evidence="1">The sequence shown here is derived from an EMBL/GenBank/DDBJ whole genome shotgun (WGS) entry which is preliminary data.</text>
</comment>
<accession>A0A0M2V854</accession>